<evidence type="ECO:0000256" key="1">
    <source>
        <dbReference type="SAM" id="SignalP"/>
    </source>
</evidence>
<sequence>MSSKLLWASFLLVALLAFTDSRLSVEGATCYSIMGECGPECGNPCCNDRCAETFKAIEGVCQSLLPLRNQTYCECKYTC</sequence>
<gene>
    <name evidence="2" type="ORF">CDL15_Pgr016002</name>
</gene>
<name>A0A218XQM5_PUNGR</name>
<evidence type="ECO:0000313" key="2">
    <source>
        <dbReference type="EMBL" id="OWM86966.1"/>
    </source>
</evidence>
<feature type="signal peptide" evidence="1">
    <location>
        <begin position="1"/>
        <end position="21"/>
    </location>
</feature>
<evidence type="ECO:0000313" key="3">
    <source>
        <dbReference type="Proteomes" id="UP000197138"/>
    </source>
</evidence>
<protein>
    <submittedName>
        <fullName evidence="2">Uncharacterized protein</fullName>
    </submittedName>
</protein>
<dbReference type="AlphaFoldDB" id="A0A218XQM5"/>
<accession>A0A218XQM5</accession>
<keyword evidence="1" id="KW-0732">Signal</keyword>
<dbReference type="Proteomes" id="UP000197138">
    <property type="component" value="Unassembled WGS sequence"/>
</dbReference>
<proteinExistence type="predicted"/>
<comment type="caution">
    <text evidence="2">The sequence shown here is derived from an EMBL/GenBank/DDBJ whole genome shotgun (WGS) entry which is preliminary data.</text>
</comment>
<dbReference type="EMBL" id="MTKT01001080">
    <property type="protein sequence ID" value="OWM86966.1"/>
    <property type="molecule type" value="Genomic_DNA"/>
</dbReference>
<organism evidence="2 3">
    <name type="scientific">Punica granatum</name>
    <name type="common">Pomegranate</name>
    <dbReference type="NCBI Taxonomy" id="22663"/>
    <lineage>
        <taxon>Eukaryota</taxon>
        <taxon>Viridiplantae</taxon>
        <taxon>Streptophyta</taxon>
        <taxon>Embryophyta</taxon>
        <taxon>Tracheophyta</taxon>
        <taxon>Spermatophyta</taxon>
        <taxon>Magnoliopsida</taxon>
        <taxon>eudicotyledons</taxon>
        <taxon>Gunneridae</taxon>
        <taxon>Pentapetalae</taxon>
        <taxon>rosids</taxon>
        <taxon>malvids</taxon>
        <taxon>Myrtales</taxon>
        <taxon>Lythraceae</taxon>
        <taxon>Punica</taxon>
    </lineage>
</organism>
<reference evidence="3" key="1">
    <citation type="journal article" date="2017" name="Plant J.">
        <title>The pomegranate (Punica granatum L.) genome and the genomics of punicalagin biosynthesis.</title>
        <authorList>
            <person name="Qin G."/>
            <person name="Xu C."/>
            <person name="Ming R."/>
            <person name="Tang H."/>
            <person name="Guyot R."/>
            <person name="Kramer E.M."/>
            <person name="Hu Y."/>
            <person name="Yi X."/>
            <person name="Qi Y."/>
            <person name="Xu X."/>
            <person name="Gao Z."/>
            <person name="Pan H."/>
            <person name="Jian J."/>
            <person name="Tian Y."/>
            <person name="Yue Z."/>
            <person name="Xu Y."/>
        </authorList>
    </citation>
    <scope>NUCLEOTIDE SEQUENCE [LARGE SCALE GENOMIC DNA]</scope>
    <source>
        <strain evidence="3">cv. Dabenzi</strain>
    </source>
</reference>
<feature type="chain" id="PRO_5013347320" evidence="1">
    <location>
        <begin position="22"/>
        <end position="79"/>
    </location>
</feature>